<reference evidence="4" key="1">
    <citation type="submission" date="2016-10" db="EMBL/GenBank/DDBJ databases">
        <authorList>
            <person name="Varghese N."/>
            <person name="Submissions S."/>
        </authorList>
    </citation>
    <scope>NUCLEOTIDE SEQUENCE [LARGE SCALE GENOMIC DNA]</scope>
    <source>
        <strain evidence="4">DSM 21857</strain>
    </source>
</reference>
<name>A0A1I3QI33_9HYPH</name>
<dbReference type="STRING" id="1121003.SAMN03080618_02669"/>
<dbReference type="SUPFAM" id="SSF53474">
    <property type="entry name" value="alpha/beta-Hydrolases"/>
    <property type="match status" value="1"/>
</dbReference>
<accession>A0A1I3QI33</accession>
<sequence>MPSLKAHLFAFILKNTRKKAFRSADGLHAWIAKSRPKQDHCPPAKIAQRLVIETRAVQAFPVYEAWPKSGGATRRVLYLHGGAYCFEMTPFHWNLVAELAERLDAQVTVPIYPLAPEHQFDVIYGMARAVYQDVMADEREVVLAGDSAGGNMALVLTLMAAEEGWKLPSRLALLSPSVDMTLKNPATLEAAKRDPWLDVDGGRESVRIYAGGLEFSDWRISPAYGDLTALPPTLVFSGTRDLLYPDTEVFAQKATKAGAQVELVTGDGMIHVWPLLPIPEARAARDRMVAFLAG</sequence>
<evidence type="ECO:0000313" key="4">
    <source>
        <dbReference type="Proteomes" id="UP000242763"/>
    </source>
</evidence>
<dbReference type="PANTHER" id="PTHR48081:SF8">
    <property type="entry name" value="ALPHA_BETA HYDROLASE FOLD-3 DOMAIN-CONTAINING PROTEIN-RELATED"/>
    <property type="match status" value="1"/>
</dbReference>
<gene>
    <name evidence="3" type="ORF">SAMN03080618_02669</name>
</gene>
<dbReference type="PANTHER" id="PTHR48081">
    <property type="entry name" value="AB HYDROLASE SUPERFAMILY PROTEIN C4A8.06C"/>
    <property type="match status" value="1"/>
</dbReference>
<dbReference type="AlphaFoldDB" id="A0A1I3QI33"/>
<protein>
    <submittedName>
        <fullName evidence="3">Acetyl esterase/lipase</fullName>
    </submittedName>
</protein>
<evidence type="ECO:0000313" key="3">
    <source>
        <dbReference type="EMBL" id="SFJ33410.1"/>
    </source>
</evidence>
<dbReference type="GO" id="GO:0016787">
    <property type="term" value="F:hydrolase activity"/>
    <property type="evidence" value="ECO:0007669"/>
    <property type="project" value="UniProtKB-KW"/>
</dbReference>
<organism evidence="3 4">
    <name type="scientific">Aquamicrobium aerolatum DSM 21857</name>
    <dbReference type="NCBI Taxonomy" id="1121003"/>
    <lineage>
        <taxon>Bacteria</taxon>
        <taxon>Pseudomonadati</taxon>
        <taxon>Pseudomonadota</taxon>
        <taxon>Alphaproteobacteria</taxon>
        <taxon>Hyphomicrobiales</taxon>
        <taxon>Phyllobacteriaceae</taxon>
        <taxon>Aerobium</taxon>
    </lineage>
</organism>
<dbReference type="RefSeq" id="WP_091523198.1">
    <property type="nucleotide sequence ID" value="NZ_FORF01000015.1"/>
</dbReference>
<evidence type="ECO:0000256" key="1">
    <source>
        <dbReference type="ARBA" id="ARBA00022801"/>
    </source>
</evidence>
<dbReference type="Gene3D" id="3.40.50.1820">
    <property type="entry name" value="alpha/beta hydrolase"/>
    <property type="match status" value="1"/>
</dbReference>
<dbReference type="EMBL" id="FORF01000015">
    <property type="protein sequence ID" value="SFJ33410.1"/>
    <property type="molecule type" value="Genomic_DNA"/>
</dbReference>
<dbReference type="InterPro" id="IPR029058">
    <property type="entry name" value="AB_hydrolase_fold"/>
</dbReference>
<evidence type="ECO:0000259" key="2">
    <source>
        <dbReference type="Pfam" id="PF07859"/>
    </source>
</evidence>
<proteinExistence type="predicted"/>
<dbReference type="InterPro" id="IPR050300">
    <property type="entry name" value="GDXG_lipolytic_enzyme"/>
</dbReference>
<dbReference type="OrthoDB" id="9806180at2"/>
<dbReference type="InterPro" id="IPR013094">
    <property type="entry name" value="AB_hydrolase_3"/>
</dbReference>
<feature type="domain" description="Alpha/beta hydrolase fold-3" evidence="2">
    <location>
        <begin position="76"/>
        <end position="273"/>
    </location>
</feature>
<keyword evidence="1" id="KW-0378">Hydrolase</keyword>
<dbReference type="Pfam" id="PF07859">
    <property type="entry name" value="Abhydrolase_3"/>
    <property type="match status" value="1"/>
</dbReference>
<dbReference type="Proteomes" id="UP000242763">
    <property type="component" value="Unassembled WGS sequence"/>
</dbReference>
<keyword evidence="4" id="KW-1185">Reference proteome</keyword>